<evidence type="ECO:0000313" key="1">
    <source>
        <dbReference type="EMBL" id="MBW99530.1"/>
    </source>
</evidence>
<protein>
    <submittedName>
        <fullName evidence="1">Uncharacterized protein</fullName>
    </submittedName>
</protein>
<reference evidence="1" key="1">
    <citation type="submission" date="2018-02" db="EMBL/GenBank/DDBJ databases">
        <title>Rhizophora mucronata_Transcriptome.</title>
        <authorList>
            <person name="Meera S.P."/>
            <person name="Sreeshan A."/>
            <person name="Augustine A."/>
        </authorList>
    </citation>
    <scope>NUCLEOTIDE SEQUENCE</scope>
    <source>
        <tissue evidence="1">Leaf</tissue>
    </source>
</reference>
<dbReference type="AlphaFoldDB" id="A0A2P2K1E0"/>
<organism evidence="1">
    <name type="scientific">Rhizophora mucronata</name>
    <name type="common">Asiatic mangrove</name>
    <dbReference type="NCBI Taxonomy" id="61149"/>
    <lineage>
        <taxon>Eukaryota</taxon>
        <taxon>Viridiplantae</taxon>
        <taxon>Streptophyta</taxon>
        <taxon>Embryophyta</taxon>
        <taxon>Tracheophyta</taxon>
        <taxon>Spermatophyta</taxon>
        <taxon>Magnoliopsida</taxon>
        <taxon>eudicotyledons</taxon>
        <taxon>Gunneridae</taxon>
        <taxon>Pentapetalae</taxon>
        <taxon>rosids</taxon>
        <taxon>fabids</taxon>
        <taxon>Malpighiales</taxon>
        <taxon>Rhizophoraceae</taxon>
        <taxon>Rhizophora</taxon>
    </lineage>
</organism>
<accession>A0A2P2K1E0</accession>
<sequence length="47" mass="5002">MEMAILTSLLRASVAVLRSTGSIARRVSMRGSDDGGKSLNVSLMHLL</sequence>
<name>A0A2P2K1E0_RHIMU</name>
<dbReference type="EMBL" id="GGEC01019047">
    <property type="protein sequence ID" value="MBW99530.1"/>
    <property type="molecule type" value="Transcribed_RNA"/>
</dbReference>
<proteinExistence type="predicted"/>